<dbReference type="AlphaFoldDB" id="A0A914A6W7"/>
<sequence length="492" mass="53359">MAPYGYFSVFASLLGLVCFPVFAEAQLKTVVLPPVSQGTELCLIIIPGAEIPGELYRPVAEAIQRFTPAELWVGLTAGFAADTPNPLQLSDAIDLALADLKAAGMSRFGVPTFMAGHSLGGTFVQDYVASNANQVSGLLLWGSYLTGTNRVLADYPVPVMHLSGDLDGLTRITRLADVYSEMDALEATNPGSQFRYPVVLLEGVNHGQFASGDMPPNVVANDIPSNLTFTEAHDLIGQASADFIMLTFAALPDQKDRIEKGLEGTGELLVPLMKAKSMEQDGEMSPWVLYAQEMVINVPKDLADRLIVKNNAYSGLLGFAESKPSVTKEATGVVTVKSRAKTDLPRNLADISLVEQSANEIAGKMKRQEAVREVLGGERYNDTVSCQEINMMALKWALGEASSVARSRYGNQGRQMQFNSDILTLTGSSWLSGKLRLTYTPTGDLVVTSVVLLTPAMFPIQSIAGMQYCKLLSPYRAMEWIYVDSLRPYQGY</sequence>
<accession>A0A914A6W7</accession>
<keyword evidence="3" id="KW-1185">Reference proteome</keyword>
<reference evidence="2" key="1">
    <citation type="submission" date="2022-11" db="UniProtKB">
        <authorList>
            <consortium name="EnsemblMetazoa"/>
        </authorList>
    </citation>
    <scope>IDENTIFICATION</scope>
</reference>
<dbReference type="OMA" id="DVIMKPA"/>
<evidence type="ECO:0000256" key="1">
    <source>
        <dbReference type="SAM" id="SignalP"/>
    </source>
</evidence>
<dbReference type="InterPro" id="IPR029058">
    <property type="entry name" value="AB_hydrolase_fold"/>
</dbReference>
<evidence type="ECO:0000313" key="2">
    <source>
        <dbReference type="EnsemblMetazoa" id="XP_038059607.1"/>
    </source>
</evidence>
<dbReference type="OrthoDB" id="188124at2759"/>
<keyword evidence="1" id="KW-0732">Signal</keyword>
<dbReference type="Proteomes" id="UP000887568">
    <property type="component" value="Unplaced"/>
</dbReference>
<organism evidence="2 3">
    <name type="scientific">Patiria miniata</name>
    <name type="common">Bat star</name>
    <name type="synonym">Asterina miniata</name>
    <dbReference type="NCBI Taxonomy" id="46514"/>
    <lineage>
        <taxon>Eukaryota</taxon>
        <taxon>Metazoa</taxon>
        <taxon>Echinodermata</taxon>
        <taxon>Eleutherozoa</taxon>
        <taxon>Asterozoa</taxon>
        <taxon>Asteroidea</taxon>
        <taxon>Valvatacea</taxon>
        <taxon>Valvatida</taxon>
        <taxon>Asterinidae</taxon>
        <taxon>Patiria</taxon>
    </lineage>
</organism>
<proteinExistence type="predicted"/>
<evidence type="ECO:0008006" key="4">
    <source>
        <dbReference type="Google" id="ProtNLM"/>
    </source>
</evidence>
<feature type="chain" id="PRO_5037885741" description="Alpha/beta hydrolase" evidence="1">
    <location>
        <begin position="26"/>
        <end position="492"/>
    </location>
</feature>
<protein>
    <recommendedName>
        <fullName evidence="4">Alpha/beta hydrolase</fullName>
    </recommendedName>
</protein>
<evidence type="ECO:0000313" key="3">
    <source>
        <dbReference type="Proteomes" id="UP000887568"/>
    </source>
</evidence>
<dbReference type="EnsemblMetazoa" id="XM_038203679.1">
    <property type="protein sequence ID" value="XP_038059607.1"/>
    <property type="gene ID" value="LOC119730686"/>
</dbReference>
<dbReference type="SUPFAM" id="SSF53474">
    <property type="entry name" value="alpha/beta-Hydrolases"/>
    <property type="match status" value="1"/>
</dbReference>
<dbReference type="RefSeq" id="XP_038059607.1">
    <property type="nucleotide sequence ID" value="XM_038203679.1"/>
</dbReference>
<feature type="signal peptide" evidence="1">
    <location>
        <begin position="1"/>
        <end position="25"/>
    </location>
</feature>
<dbReference type="Gene3D" id="3.40.50.1820">
    <property type="entry name" value="alpha/beta hydrolase"/>
    <property type="match status" value="1"/>
</dbReference>
<dbReference type="GeneID" id="119730686"/>
<name>A0A914A6W7_PATMI</name>